<comment type="caution">
    <text evidence="3">The sequence shown here is derived from an EMBL/GenBank/DDBJ whole genome shotgun (WGS) entry which is preliminary data.</text>
</comment>
<dbReference type="InParanoid" id="A0A218ZD82"/>
<proteinExistence type="predicted"/>
<accession>A0A218ZD82</accession>
<keyword evidence="1" id="KW-0175">Coiled coil</keyword>
<evidence type="ECO:0000256" key="1">
    <source>
        <dbReference type="SAM" id="Coils"/>
    </source>
</evidence>
<dbReference type="AlphaFoldDB" id="A0A218ZD82"/>
<feature type="region of interest" description="Disordered" evidence="2">
    <location>
        <begin position="816"/>
        <end position="848"/>
    </location>
</feature>
<dbReference type="EMBL" id="MZNU01000059">
    <property type="protein sequence ID" value="OWP06009.1"/>
    <property type="molecule type" value="Genomic_DNA"/>
</dbReference>
<feature type="compositionally biased region" description="Low complexity" evidence="2">
    <location>
        <begin position="818"/>
        <end position="838"/>
    </location>
</feature>
<dbReference type="Proteomes" id="UP000242519">
    <property type="component" value="Unassembled WGS sequence"/>
</dbReference>
<organism evidence="3 4">
    <name type="scientific">Diplocarpon coronariae</name>
    <dbReference type="NCBI Taxonomy" id="2795749"/>
    <lineage>
        <taxon>Eukaryota</taxon>
        <taxon>Fungi</taxon>
        <taxon>Dikarya</taxon>
        <taxon>Ascomycota</taxon>
        <taxon>Pezizomycotina</taxon>
        <taxon>Leotiomycetes</taxon>
        <taxon>Helotiales</taxon>
        <taxon>Drepanopezizaceae</taxon>
        <taxon>Diplocarpon</taxon>
    </lineage>
</organism>
<feature type="compositionally biased region" description="Low complexity" evidence="2">
    <location>
        <begin position="712"/>
        <end position="738"/>
    </location>
</feature>
<reference evidence="3 4" key="1">
    <citation type="submission" date="2017-04" db="EMBL/GenBank/DDBJ databases">
        <title>Draft genome sequence of Marssonina coronaria NL1: causal agent of apple blotch.</title>
        <authorList>
            <person name="Cheng Q."/>
        </authorList>
    </citation>
    <scope>NUCLEOTIDE SEQUENCE [LARGE SCALE GENOMIC DNA]</scope>
    <source>
        <strain evidence="3 4">NL1</strain>
    </source>
</reference>
<evidence type="ECO:0000313" key="4">
    <source>
        <dbReference type="Proteomes" id="UP000242519"/>
    </source>
</evidence>
<evidence type="ECO:0000256" key="2">
    <source>
        <dbReference type="SAM" id="MobiDB-lite"/>
    </source>
</evidence>
<gene>
    <name evidence="3" type="ORF">B2J93_6333</name>
</gene>
<feature type="region of interest" description="Disordered" evidence="2">
    <location>
        <begin position="911"/>
        <end position="934"/>
    </location>
</feature>
<keyword evidence="4" id="KW-1185">Reference proteome</keyword>
<name>A0A218ZD82_9HELO</name>
<feature type="region of interest" description="Disordered" evidence="2">
    <location>
        <begin position="550"/>
        <end position="569"/>
    </location>
</feature>
<protein>
    <submittedName>
        <fullName evidence="3">Uncharacterized protein</fullName>
    </submittedName>
</protein>
<evidence type="ECO:0000313" key="3">
    <source>
        <dbReference type="EMBL" id="OWP06009.1"/>
    </source>
</evidence>
<feature type="coiled-coil region" evidence="1">
    <location>
        <begin position="368"/>
        <end position="425"/>
    </location>
</feature>
<feature type="region of interest" description="Disordered" evidence="2">
    <location>
        <begin position="582"/>
        <end position="608"/>
    </location>
</feature>
<feature type="compositionally biased region" description="Polar residues" evidence="2">
    <location>
        <begin position="654"/>
        <end position="681"/>
    </location>
</feature>
<sequence>MGKSKSAQSAALLFPFGLPFARTRTLLHWPVRAAAPDPTGSPPGHRRRIGQYVDISRRSRRGVHLCLRIHGSRGLWTGIRAPRKSLSQILVLRSPYHSLHSDPESRSTAAIMQDHDQPRSAFERDFMEEFTNENEYISEAPPPTADAIDDAADYEYHRSETPPRPAITPDEVANDAGRRSEALPLAAITSDPAQDPILPKHFVAIASSLPWICSMSMLSARDRTKAQRFLVGALNERKVKEDWSVDRIPAKFRRGLDQLFGQFTSSPVACESVLTFIVEKLLRSLEADGEPISIEDHEGSALFKARLDGLTSLDDARSMIMEQLGNHLQIQDAMRARAAALATINTNIQEGMSARAGASAAISCSPTGQSLQKQLGAAQAQIEELRKQKEDVEELVRSLGSDSGIETLRQEKDAAEKLANGFCERNLQLETAVLALHNYQIDMAQALQVAPNPLTMFDPYAEIYFPGVPFLSTIQQGVAQPSGVDPGEVQLDALLPYNAQHVSAPQGDFQQRNVQQRDLDQGDMLLDALLQYDAHAEFDQLESPPQKPLQRVAVQQPTPPQEVQQQEGVQQLRVPQQSVLQQVAEQNTQGPPRQGDWQSASRSQALQGQGFQQKGIFLGFHVPQKDIQIMSPPQLGQYIQQEAVAQQQVSAPQDCSQQDPFQSYNMPRKNTQQMFPQPNQNTGGGFSDHPVPGDAHTSQASRGFDGQQLANPSAQTPAPHAHAAPRTPAATPRRSPPSSKKRKAELLEQRKTDYFLCTMETKKHSGVTCNGINYTYRSKGQELIEREKCCKCARNTWAQHKIYVSEDWVCGMGGVTPSSRSASRKGSAGSAAGSAVAGTPRPAMVTPTRPAKSHKLFAGSSAVGSWVAGSSVAESSVAGSSVAGPSAAAPPIPGIPRECMMADAPVAVQQALQSQAPPPPARQQEEGGPARVYKPNHTIRGAAAGTLALPSIA</sequence>
<feature type="region of interest" description="Disordered" evidence="2">
    <location>
        <begin position="649"/>
        <end position="743"/>
    </location>
</feature>